<sequence length="230" mass="26102">MATRSRFSIPCLLTTCRVARDPGIWQKSAKPRDAYLKYYRRLRLHRLSRSPRLWPGRIPLAILRARCAVSIQPTPRACKSMPRAFGCSCHVPWLTCVSDAPGSVTQQRPDVARKRIFGEFNRLEAEMWVRVWCRVQRVPALKVRTARRAFWDWCGRIAGASPATSRRTSPHQLLALLDTVRLQHHAKGCSTPALTENSPNAPVSHVIHRVLPGRLLPLGVHLKENKVSID</sequence>
<dbReference type="Proteomes" id="UP001152622">
    <property type="component" value="Chromosome 6"/>
</dbReference>
<evidence type="ECO:0000313" key="2">
    <source>
        <dbReference type="Proteomes" id="UP001152622"/>
    </source>
</evidence>
<organism evidence="1 2">
    <name type="scientific">Synaphobranchus kaupii</name>
    <name type="common">Kaup's arrowtooth eel</name>
    <dbReference type="NCBI Taxonomy" id="118154"/>
    <lineage>
        <taxon>Eukaryota</taxon>
        <taxon>Metazoa</taxon>
        <taxon>Chordata</taxon>
        <taxon>Craniata</taxon>
        <taxon>Vertebrata</taxon>
        <taxon>Euteleostomi</taxon>
        <taxon>Actinopterygii</taxon>
        <taxon>Neopterygii</taxon>
        <taxon>Teleostei</taxon>
        <taxon>Anguilliformes</taxon>
        <taxon>Synaphobranchidae</taxon>
        <taxon>Synaphobranchus</taxon>
    </lineage>
</organism>
<evidence type="ECO:0000313" key="1">
    <source>
        <dbReference type="EMBL" id="KAJ8357522.1"/>
    </source>
</evidence>
<protein>
    <submittedName>
        <fullName evidence="1">Uncharacterized protein</fullName>
    </submittedName>
</protein>
<accession>A0A9Q1FFV7</accession>
<comment type="caution">
    <text evidence="1">The sequence shown here is derived from an EMBL/GenBank/DDBJ whole genome shotgun (WGS) entry which is preliminary data.</text>
</comment>
<gene>
    <name evidence="1" type="ORF">SKAU_G00203160</name>
</gene>
<dbReference type="AlphaFoldDB" id="A0A9Q1FFV7"/>
<name>A0A9Q1FFV7_SYNKA</name>
<dbReference type="EMBL" id="JAINUF010000006">
    <property type="protein sequence ID" value="KAJ8357522.1"/>
    <property type="molecule type" value="Genomic_DNA"/>
</dbReference>
<proteinExistence type="predicted"/>
<keyword evidence="2" id="KW-1185">Reference proteome</keyword>
<reference evidence="1" key="1">
    <citation type="journal article" date="2023" name="Science">
        <title>Genome structures resolve the early diversification of teleost fishes.</title>
        <authorList>
            <person name="Parey E."/>
            <person name="Louis A."/>
            <person name="Montfort J."/>
            <person name="Bouchez O."/>
            <person name="Roques C."/>
            <person name="Iampietro C."/>
            <person name="Lluch J."/>
            <person name="Castinel A."/>
            <person name="Donnadieu C."/>
            <person name="Desvignes T."/>
            <person name="Floi Bucao C."/>
            <person name="Jouanno E."/>
            <person name="Wen M."/>
            <person name="Mejri S."/>
            <person name="Dirks R."/>
            <person name="Jansen H."/>
            <person name="Henkel C."/>
            <person name="Chen W.J."/>
            <person name="Zahm M."/>
            <person name="Cabau C."/>
            <person name="Klopp C."/>
            <person name="Thompson A.W."/>
            <person name="Robinson-Rechavi M."/>
            <person name="Braasch I."/>
            <person name="Lecointre G."/>
            <person name="Bobe J."/>
            <person name="Postlethwait J.H."/>
            <person name="Berthelot C."/>
            <person name="Roest Crollius H."/>
            <person name="Guiguen Y."/>
        </authorList>
    </citation>
    <scope>NUCLEOTIDE SEQUENCE</scope>
    <source>
        <strain evidence="1">WJC10195</strain>
    </source>
</reference>